<evidence type="ECO:0000313" key="3">
    <source>
        <dbReference type="Proteomes" id="UP000217257"/>
    </source>
</evidence>
<dbReference type="Pfam" id="PF11617">
    <property type="entry name" value="Cu-binding_MopE"/>
    <property type="match status" value="1"/>
</dbReference>
<evidence type="ECO:0000256" key="1">
    <source>
        <dbReference type="SAM" id="MobiDB-lite"/>
    </source>
</evidence>
<gene>
    <name evidence="2" type="ORF">CYFUS_007582</name>
</gene>
<proteinExistence type="predicted"/>
<dbReference type="EMBL" id="CP022098">
    <property type="protein sequence ID" value="ATB42105.1"/>
    <property type="molecule type" value="Genomic_DNA"/>
</dbReference>
<feature type="compositionally biased region" description="Gly residues" evidence="1">
    <location>
        <begin position="669"/>
        <end position="680"/>
    </location>
</feature>
<feature type="region of interest" description="Disordered" evidence="1">
    <location>
        <begin position="598"/>
        <end position="681"/>
    </location>
</feature>
<dbReference type="AlphaFoldDB" id="A0A250JDZ0"/>
<dbReference type="InterPro" id="IPR021655">
    <property type="entry name" value="Put_metal-bd"/>
</dbReference>
<feature type="region of interest" description="Disordered" evidence="1">
    <location>
        <begin position="554"/>
        <end position="582"/>
    </location>
</feature>
<dbReference type="RefSeq" id="WP_095989713.1">
    <property type="nucleotide sequence ID" value="NZ_CP022098.1"/>
</dbReference>
<name>A0A250JDZ0_9BACT</name>
<dbReference type="PROSITE" id="PS51257">
    <property type="entry name" value="PROKAR_LIPOPROTEIN"/>
    <property type="match status" value="1"/>
</dbReference>
<evidence type="ECO:0000313" key="2">
    <source>
        <dbReference type="EMBL" id="ATB42105.1"/>
    </source>
</evidence>
<feature type="compositionally biased region" description="Gly residues" evidence="1">
    <location>
        <begin position="644"/>
        <end position="661"/>
    </location>
</feature>
<evidence type="ECO:0008006" key="4">
    <source>
        <dbReference type="Google" id="ProtNLM"/>
    </source>
</evidence>
<feature type="compositionally biased region" description="Gly residues" evidence="1">
    <location>
        <begin position="556"/>
        <end position="581"/>
    </location>
</feature>
<organism evidence="2 3">
    <name type="scientific">Cystobacter fuscus</name>
    <dbReference type="NCBI Taxonomy" id="43"/>
    <lineage>
        <taxon>Bacteria</taxon>
        <taxon>Pseudomonadati</taxon>
        <taxon>Myxococcota</taxon>
        <taxon>Myxococcia</taxon>
        <taxon>Myxococcales</taxon>
        <taxon>Cystobacterineae</taxon>
        <taxon>Archangiaceae</taxon>
        <taxon>Cystobacter</taxon>
    </lineage>
</organism>
<reference evidence="2 3" key="1">
    <citation type="submission" date="2017-06" db="EMBL/GenBank/DDBJ databases">
        <title>Sequencing and comparative analysis of myxobacterial genomes.</title>
        <authorList>
            <person name="Rupp O."/>
            <person name="Goesmann A."/>
            <person name="Sogaard-Andersen L."/>
        </authorList>
    </citation>
    <scope>NUCLEOTIDE SEQUENCE [LARGE SCALE GENOMIC DNA]</scope>
    <source>
        <strain evidence="2 3">DSM 52655</strain>
    </source>
</reference>
<sequence>MRRLWILGLLLTSVACREKAPPEGAVRVTVNYGSYRPECLRVVAKDAQGQEGRTEILQDNFKDPDGRKILVGVFRKAEWSRELTLEVSSFDNSEGEACSGNVVEQHSSPPIPVPPGDFATYEATLRAKDDDGDSFAAREEGVMGLDCDDKSAEVHPGAAERCSVAVDYDCNGFKGCQDSRCQQSACDDDNPCTTGDRCEGSGVSAQCKGQAVQCETPAGACVLGAACSQETGQCVVTRKQCAAPTNTCLEAGVCNDTTGNCDYAPKQASMSCDDNQACTTGDVCNGSGVCQGTQTPCTPSSICFRVKSGCTALGNCIEEPDPAKVSTTCTLEGGTNGVCRATDGKCSRFPYIPSNFDPDTVPSASIIPLNITCDVTFNSEDLSWNPATCVSNPPTPIELSQGSGMVLLALSNLNLNASLRLEGTRPVILAVYGDATLNNHILANGRGTVPGAGGSLEQACTVRRGRGGVFSGSVGGGGGGAGGGTAGAAGGNGTAAGSDRGEGGSAGGNVFVPLEGGCSGGSGGGDVEAGKGGAGGGAVQISVAGTLTVNQRVSASGGGGRGGQGTADGKVGGAGGGGSGGQVLLEAHQLNIGNSSRLTANGGAGGEGGGFLSGGTRSNGRAGGDGLVDSANQAAGGRDDSTSGGDGGAGGSRNGPPGAGDAGLSVAGSSGGGGGGGGAAGHIRLRSVKSCSISNANSISPATDTQCPL</sequence>
<feature type="compositionally biased region" description="Gly residues" evidence="1">
    <location>
        <begin position="602"/>
        <end position="613"/>
    </location>
</feature>
<accession>A0A250JDZ0</accession>
<protein>
    <recommendedName>
        <fullName evidence="4">Lipoprotein</fullName>
    </recommendedName>
</protein>
<feature type="region of interest" description="Disordered" evidence="1">
    <location>
        <begin position="481"/>
        <end position="506"/>
    </location>
</feature>
<dbReference type="KEGG" id="cfus:CYFUS_007582"/>
<feature type="compositionally biased region" description="Gly residues" evidence="1">
    <location>
        <begin position="481"/>
        <end position="494"/>
    </location>
</feature>
<dbReference type="Proteomes" id="UP000217257">
    <property type="component" value="Chromosome"/>
</dbReference>